<evidence type="ECO:0000256" key="6">
    <source>
        <dbReference type="SAM" id="Phobius"/>
    </source>
</evidence>
<feature type="transmembrane region" description="Helical" evidence="6">
    <location>
        <begin position="41"/>
        <end position="65"/>
    </location>
</feature>
<dbReference type="GO" id="GO:0016020">
    <property type="term" value="C:membrane"/>
    <property type="evidence" value="ECO:0007669"/>
    <property type="project" value="UniProtKB-SubCell"/>
</dbReference>
<dbReference type="EMBL" id="JJOA01000017">
    <property type="protein sequence ID" value="KEA57496.1"/>
    <property type="molecule type" value="Genomic_DNA"/>
</dbReference>
<keyword evidence="4 6" id="KW-1133">Transmembrane helix</keyword>
<dbReference type="PANTHER" id="PTHR43495">
    <property type="entry name" value="GABA PERMEASE"/>
    <property type="match status" value="1"/>
</dbReference>
<gene>
    <name evidence="8" type="ORF">DT99_21105</name>
</gene>
<comment type="subcellular location">
    <subcellularLocation>
        <location evidence="1">Membrane</location>
        <topology evidence="1">Multi-pass membrane protein</topology>
    </subcellularLocation>
</comment>
<evidence type="ECO:0000256" key="2">
    <source>
        <dbReference type="ARBA" id="ARBA00022448"/>
    </source>
</evidence>
<comment type="caution">
    <text evidence="8">The sequence shown here is derived from an EMBL/GenBank/DDBJ whole genome shotgun (WGS) entry which is preliminary data.</text>
</comment>
<dbReference type="Pfam" id="PF00324">
    <property type="entry name" value="AA_permease"/>
    <property type="match status" value="1"/>
</dbReference>
<evidence type="ECO:0000259" key="7">
    <source>
        <dbReference type="Pfam" id="PF00324"/>
    </source>
</evidence>
<evidence type="ECO:0000256" key="4">
    <source>
        <dbReference type="ARBA" id="ARBA00022989"/>
    </source>
</evidence>
<dbReference type="PANTHER" id="PTHR43495:SF5">
    <property type="entry name" value="GAMMA-AMINOBUTYRIC ACID PERMEASE"/>
    <property type="match status" value="1"/>
</dbReference>
<evidence type="ECO:0000313" key="8">
    <source>
        <dbReference type="EMBL" id="KEA57496.1"/>
    </source>
</evidence>
<keyword evidence="5 6" id="KW-0472">Membrane</keyword>
<evidence type="ECO:0000256" key="1">
    <source>
        <dbReference type="ARBA" id="ARBA00004141"/>
    </source>
</evidence>
<name>A0A071MLU5_9BURK</name>
<accession>A0A071MLU5</accession>
<keyword evidence="3 6" id="KW-0812">Transmembrane</keyword>
<dbReference type="AlphaFoldDB" id="A0A071MLU5"/>
<sequence>MIALGGVIVRVMVCYVGSVSILILCMPWTDKANQKSPQVSLFNMAGFTGAAVAMKTVLFESFMSVMNSFLARMR</sequence>
<dbReference type="GO" id="GO:0055085">
    <property type="term" value="P:transmembrane transport"/>
    <property type="evidence" value="ECO:0007669"/>
    <property type="project" value="InterPro"/>
</dbReference>
<feature type="transmembrane region" description="Helical" evidence="6">
    <location>
        <begin position="7"/>
        <end position="29"/>
    </location>
</feature>
<organism evidence="8">
    <name type="scientific">Burkholderia cenocepacia</name>
    <dbReference type="NCBI Taxonomy" id="95486"/>
    <lineage>
        <taxon>Bacteria</taxon>
        <taxon>Pseudomonadati</taxon>
        <taxon>Pseudomonadota</taxon>
        <taxon>Betaproteobacteria</taxon>
        <taxon>Burkholderiales</taxon>
        <taxon>Burkholderiaceae</taxon>
        <taxon>Burkholderia</taxon>
        <taxon>Burkholderia cepacia complex</taxon>
    </lineage>
</organism>
<feature type="domain" description="Amino acid permease/ SLC12A" evidence="7">
    <location>
        <begin position="6"/>
        <end position="71"/>
    </location>
</feature>
<proteinExistence type="predicted"/>
<reference evidence="8" key="1">
    <citation type="submission" date="2014-04" db="EMBL/GenBank/DDBJ databases">
        <title>In planta biocontrol of soil-borne Fusarium wilt of banana through a plant endophytic bacterium, Burkholderia cenocepacia 869T2.</title>
        <authorList>
            <person name="Ho Y.-N."/>
            <person name="Chiang H.-M."/>
            <person name="Chao C.-P."/>
            <person name="Su C.-C."/>
            <person name="Hsu H.-F."/>
            <person name="Guo C.-T."/>
            <person name="Hsieh J.-L."/>
            <person name="Huang C.-C."/>
        </authorList>
    </citation>
    <scope>NUCLEOTIDE SEQUENCE [LARGE SCALE GENOMIC DNA]</scope>
    <source>
        <strain evidence="8">869T2</strain>
    </source>
</reference>
<keyword evidence="2" id="KW-0813">Transport</keyword>
<dbReference type="InterPro" id="IPR004841">
    <property type="entry name" value="AA-permease/SLC12A_dom"/>
</dbReference>
<protein>
    <recommendedName>
        <fullName evidence="7">Amino acid permease/ SLC12A domain-containing protein</fullName>
    </recommendedName>
</protein>
<evidence type="ECO:0000256" key="3">
    <source>
        <dbReference type="ARBA" id="ARBA00022692"/>
    </source>
</evidence>
<evidence type="ECO:0000256" key="5">
    <source>
        <dbReference type="ARBA" id="ARBA00023136"/>
    </source>
</evidence>